<evidence type="ECO:0000256" key="4">
    <source>
        <dbReference type="SAM" id="Phobius"/>
    </source>
</evidence>
<dbReference type="Gene3D" id="2.40.10.120">
    <property type="match status" value="2"/>
</dbReference>
<dbReference type="GO" id="GO:0004252">
    <property type="term" value="F:serine-type endopeptidase activity"/>
    <property type="evidence" value="ECO:0007669"/>
    <property type="project" value="InterPro"/>
</dbReference>
<keyword evidence="2" id="KW-0378">Hydrolase</keyword>
<dbReference type="InterPro" id="IPR001478">
    <property type="entry name" value="PDZ"/>
</dbReference>
<dbReference type="InterPro" id="IPR001940">
    <property type="entry name" value="Peptidase_S1C"/>
</dbReference>
<comment type="caution">
    <text evidence="6">The sequence shown here is derived from an EMBL/GenBank/DDBJ whole genome shotgun (WGS) entry which is preliminary data.</text>
</comment>
<keyword evidence="4" id="KW-1133">Transmembrane helix</keyword>
<gene>
    <name evidence="6" type="ORF">D9V37_17680</name>
</gene>
<evidence type="ECO:0000256" key="3">
    <source>
        <dbReference type="SAM" id="MobiDB-lite"/>
    </source>
</evidence>
<feature type="region of interest" description="Disordered" evidence="3">
    <location>
        <begin position="467"/>
        <end position="493"/>
    </location>
</feature>
<dbReference type="PANTHER" id="PTHR43343:SF3">
    <property type="entry name" value="PROTEASE DO-LIKE 8, CHLOROPLASTIC"/>
    <property type="match status" value="1"/>
</dbReference>
<evidence type="ECO:0000259" key="5">
    <source>
        <dbReference type="PROSITE" id="PS50106"/>
    </source>
</evidence>
<dbReference type="PROSITE" id="PS50106">
    <property type="entry name" value="PDZ"/>
    <property type="match status" value="1"/>
</dbReference>
<reference evidence="6 7" key="1">
    <citation type="submission" date="2018-10" db="EMBL/GenBank/DDBJ databases">
        <title>Marmoricola sp. 4Q3S-7 whole genome shotgun sequence.</title>
        <authorList>
            <person name="Li F."/>
        </authorList>
    </citation>
    <scope>NUCLEOTIDE SEQUENCE [LARGE SCALE GENOMIC DNA]</scope>
    <source>
        <strain evidence="6 7">4Q3S-7</strain>
    </source>
</reference>
<dbReference type="EMBL" id="RDBE01000010">
    <property type="protein sequence ID" value="RLV47938.1"/>
    <property type="molecule type" value="Genomic_DNA"/>
</dbReference>
<feature type="region of interest" description="Disordered" evidence="3">
    <location>
        <begin position="1"/>
        <end position="74"/>
    </location>
</feature>
<dbReference type="AlphaFoldDB" id="A0A3L8P0M9"/>
<feature type="region of interest" description="Disordered" evidence="3">
    <location>
        <begin position="108"/>
        <end position="135"/>
    </location>
</feature>
<name>A0A3L8P0M9_9ACTN</name>
<dbReference type="SUPFAM" id="SSF50494">
    <property type="entry name" value="Trypsin-like serine proteases"/>
    <property type="match status" value="1"/>
</dbReference>
<evidence type="ECO:0000256" key="2">
    <source>
        <dbReference type="ARBA" id="ARBA00022801"/>
    </source>
</evidence>
<keyword evidence="4" id="KW-0472">Membrane</keyword>
<feature type="compositionally biased region" description="Low complexity" evidence="3">
    <location>
        <begin position="394"/>
        <end position="416"/>
    </location>
</feature>
<feature type="region of interest" description="Disordered" evidence="3">
    <location>
        <begin position="270"/>
        <end position="317"/>
    </location>
</feature>
<dbReference type="PRINTS" id="PR00834">
    <property type="entry name" value="PROTEASES2C"/>
</dbReference>
<organism evidence="6 7">
    <name type="scientific">Nocardioides mangrovicus</name>
    <dbReference type="NCBI Taxonomy" id="2478913"/>
    <lineage>
        <taxon>Bacteria</taxon>
        <taxon>Bacillati</taxon>
        <taxon>Actinomycetota</taxon>
        <taxon>Actinomycetes</taxon>
        <taxon>Propionibacteriales</taxon>
        <taxon>Nocardioidaceae</taxon>
        <taxon>Nocardioides</taxon>
    </lineage>
</organism>
<evidence type="ECO:0000313" key="7">
    <source>
        <dbReference type="Proteomes" id="UP000281708"/>
    </source>
</evidence>
<proteinExistence type="predicted"/>
<dbReference type="InterPro" id="IPR009003">
    <property type="entry name" value="Peptidase_S1_PA"/>
</dbReference>
<dbReference type="InterPro" id="IPR051201">
    <property type="entry name" value="Chloro_Bact_Ser_Proteases"/>
</dbReference>
<dbReference type="OrthoDB" id="9758917at2"/>
<dbReference type="Gene3D" id="2.30.42.10">
    <property type="match status" value="1"/>
</dbReference>
<evidence type="ECO:0000313" key="6">
    <source>
        <dbReference type="EMBL" id="RLV47938.1"/>
    </source>
</evidence>
<feature type="region of interest" description="Disordered" evidence="3">
    <location>
        <begin position="394"/>
        <end position="420"/>
    </location>
</feature>
<sequence length="493" mass="48405">MTNEWHPFSEGDDARNQGSPDLSQDDTAPQAALGSSSGHPSATPPPAATDHGEGTRVLPPQPVASHDAPVQRHRTGARALPAAVLVGALVVGGAAGVGGAAAFYAVKGGSDSTTSSDGTITASSGKDTPASATTSSTAIESVAQKVLPSVVQINVTGSSESGTGSGIVLNKNGTILTNNHVVSVAGKSGSITVNFQDGDSAKASIVGTDPVTDLAVIKAEGVDDATAADIGDSDDLKVGQEVVAIGSPFGLGSTVTSGIVSALDRAVSVSTSEDEGGDGGGVDPFGEEDPFGLGGGQGQGQQQGQQQQGSSSDQSTTYPAIQTDAAINPGNSGGPLVNLSGQVVGINSSIRTSDSSSSSEGGSIGLGFSIPMSEVLPIVNQLVKGETPTHARLGVTVSDDSSSSSSGSSTQSSTSTGALVKSIESGGSASKAGLKTGDVITKVDDKVVDGADDLVATIRGHRPGDKVTLTVKRGSSTKTLTADLGSDAGSSNS</sequence>
<accession>A0A3L8P0M9</accession>
<keyword evidence="4" id="KW-0812">Transmembrane</keyword>
<dbReference type="SUPFAM" id="SSF50156">
    <property type="entry name" value="PDZ domain-like"/>
    <property type="match status" value="1"/>
</dbReference>
<dbReference type="GO" id="GO:0006508">
    <property type="term" value="P:proteolysis"/>
    <property type="evidence" value="ECO:0007669"/>
    <property type="project" value="UniProtKB-KW"/>
</dbReference>
<protein>
    <submittedName>
        <fullName evidence="6">PDZ domain-containing protein</fullName>
    </submittedName>
</protein>
<feature type="transmembrane region" description="Helical" evidence="4">
    <location>
        <begin position="82"/>
        <end position="106"/>
    </location>
</feature>
<dbReference type="PANTHER" id="PTHR43343">
    <property type="entry name" value="PEPTIDASE S12"/>
    <property type="match status" value="1"/>
</dbReference>
<keyword evidence="1" id="KW-0645">Protease</keyword>
<feature type="domain" description="PDZ" evidence="5">
    <location>
        <begin position="382"/>
        <end position="475"/>
    </location>
</feature>
<feature type="compositionally biased region" description="Polar residues" evidence="3">
    <location>
        <begin position="16"/>
        <end position="40"/>
    </location>
</feature>
<keyword evidence="7" id="KW-1185">Reference proteome</keyword>
<dbReference type="RefSeq" id="WP_121807444.1">
    <property type="nucleotide sequence ID" value="NZ_RDBE01000010.1"/>
</dbReference>
<dbReference type="SMART" id="SM00228">
    <property type="entry name" value="PDZ"/>
    <property type="match status" value="1"/>
</dbReference>
<dbReference type="Pfam" id="PF13180">
    <property type="entry name" value="PDZ_2"/>
    <property type="match status" value="1"/>
</dbReference>
<evidence type="ECO:0000256" key="1">
    <source>
        <dbReference type="ARBA" id="ARBA00022670"/>
    </source>
</evidence>
<dbReference type="InterPro" id="IPR036034">
    <property type="entry name" value="PDZ_sf"/>
</dbReference>
<feature type="compositionally biased region" description="Gly residues" evidence="3">
    <location>
        <begin position="292"/>
        <end position="301"/>
    </location>
</feature>
<dbReference type="Pfam" id="PF13365">
    <property type="entry name" value="Trypsin_2"/>
    <property type="match status" value="1"/>
</dbReference>
<dbReference type="Proteomes" id="UP000281708">
    <property type="component" value="Unassembled WGS sequence"/>
</dbReference>